<keyword evidence="1" id="KW-0489">Methyltransferase</keyword>
<evidence type="ECO:0000256" key="1">
    <source>
        <dbReference type="ARBA" id="ARBA00022603"/>
    </source>
</evidence>
<evidence type="ECO:0008006" key="8">
    <source>
        <dbReference type="Google" id="ProtNLM"/>
    </source>
</evidence>
<keyword evidence="4" id="KW-0460">Magnesium</keyword>
<dbReference type="EMBL" id="JAKUCV010002295">
    <property type="protein sequence ID" value="KAJ4843212.1"/>
    <property type="molecule type" value="Genomic_DNA"/>
</dbReference>
<keyword evidence="2" id="KW-0808">Transferase</keyword>
<dbReference type="GO" id="GO:0046872">
    <property type="term" value="F:metal ion binding"/>
    <property type="evidence" value="ECO:0007669"/>
    <property type="project" value="UniProtKB-KW"/>
</dbReference>
<proteinExistence type="predicted"/>
<evidence type="ECO:0000256" key="3">
    <source>
        <dbReference type="ARBA" id="ARBA00022723"/>
    </source>
</evidence>
<dbReference type="GO" id="GO:0032259">
    <property type="term" value="P:methylation"/>
    <property type="evidence" value="ECO:0007669"/>
    <property type="project" value="UniProtKB-KW"/>
</dbReference>
<reference evidence="6" key="1">
    <citation type="submission" date="2022-02" db="EMBL/GenBank/DDBJ databases">
        <authorList>
            <person name="Henning P.M."/>
            <person name="McCubbin A.G."/>
            <person name="Shore J.S."/>
        </authorList>
    </citation>
    <scope>NUCLEOTIDE SEQUENCE</scope>
    <source>
        <strain evidence="6">F60SS</strain>
        <tissue evidence="6">Leaves</tissue>
    </source>
</reference>
<comment type="caution">
    <text evidence="6">The sequence shown here is derived from an EMBL/GenBank/DDBJ whole genome shotgun (WGS) entry which is preliminary data.</text>
</comment>
<sequence length="391" mass="43949">MVPFSHSLNKQHASYLVVEGRVEYPRQTDMETQQPLSSSYPMSGGDGQNSYVQNSGFQRLVVEDAKPMVKKAIEDALEFTNFSENSTTFAIADFGCSVGCNTLIATQNIIEAVKEKYQSQHPNHPPLAFQVLFNDHVNNDFNTLFRNLPTSGEFFAAGVPGDFHNRLFPKASLHVGHSSYALHWLSKLPQEILDANSPAYNKDSIHCTGLSKEVAQAFAAQFQNDMERFLNARAQELVSGGLLVLTVAGLPQGTLCSQTYRGANNDILDFCLKDMAQEGVISKEKLEAFNIPMYFPPVEELEAVLKSNAYFSMEIIDPSLASHMWLPFTPHIVQPVTSTNRAIFEELIRQHFGDEIVDPVFERFHKKLSENLHLFHDKHKPANIFVVLRRN</sequence>
<keyword evidence="3" id="KW-0479">Metal-binding</keyword>
<evidence type="ECO:0000256" key="2">
    <source>
        <dbReference type="ARBA" id="ARBA00022679"/>
    </source>
</evidence>
<feature type="region of interest" description="Disordered" evidence="5">
    <location>
        <begin position="29"/>
        <end position="48"/>
    </location>
</feature>
<dbReference type="Gene3D" id="3.40.50.150">
    <property type="entry name" value="Vaccinia Virus protein VP39"/>
    <property type="match status" value="1"/>
</dbReference>
<dbReference type="AlphaFoldDB" id="A0A9Q0JJC5"/>
<dbReference type="Gene3D" id="1.10.1200.270">
    <property type="entry name" value="Methyltransferase, alpha-helical capping domain"/>
    <property type="match status" value="1"/>
</dbReference>
<reference evidence="6" key="2">
    <citation type="journal article" date="2023" name="Plants (Basel)">
        <title>Annotation of the Turnera subulata (Passifloraceae) Draft Genome Reveals the S-Locus Evolved after the Divergence of Turneroideae from Passifloroideae in a Stepwise Manner.</title>
        <authorList>
            <person name="Henning P.M."/>
            <person name="Roalson E.H."/>
            <person name="Mir W."/>
            <person name="McCubbin A.G."/>
            <person name="Shore J.S."/>
        </authorList>
    </citation>
    <scope>NUCLEOTIDE SEQUENCE</scope>
    <source>
        <strain evidence="6">F60SS</strain>
    </source>
</reference>
<protein>
    <recommendedName>
        <fullName evidence="8">S-adenosylmethionine-dependent methyltransferase</fullName>
    </recommendedName>
</protein>
<dbReference type="GO" id="GO:0008168">
    <property type="term" value="F:methyltransferase activity"/>
    <property type="evidence" value="ECO:0007669"/>
    <property type="project" value="UniProtKB-KW"/>
</dbReference>
<organism evidence="6 7">
    <name type="scientific">Turnera subulata</name>
    <dbReference type="NCBI Taxonomy" id="218843"/>
    <lineage>
        <taxon>Eukaryota</taxon>
        <taxon>Viridiplantae</taxon>
        <taxon>Streptophyta</taxon>
        <taxon>Embryophyta</taxon>
        <taxon>Tracheophyta</taxon>
        <taxon>Spermatophyta</taxon>
        <taxon>Magnoliopsida</taxon>
        <taxon>eudicotyledons</taxon>
        <taxon>Gunneridae</taxon>
        <taxon>Pentapetalae</taxon>
        <taxon>rosids</taxon>
        <taxon>fabids</taxon>
        <taxon>Malpighiales</taxon>
        <taxon>Passifloraceae</taxon>
        <taxon>Turnera</taxon>
    </lineage>
</organism>
<dbReference type="PANTHER" id="PTHR31009">
    <property type="entry name" value="S-ADENOSYL-L-METHIONINE:CARBOXYL METHYLTRANSFERASE FAMILY PROTEIN"/>
    <property type="match status" value="1"/>
</dbReference>
<evidence type="ECO:0000313" key="6">
    <source>
        <dbReference type="EMBL" id="KAJ4843212.1"/>
    </source>
</evidence>
<evidence type="ECO:0000313" key="7">
    <source>
        <dbReference type="Proteomes" id="UP001141552"/>
    </source>
</evidence>
<feature type="compositionally biased region" description="Polar residues" evidence="5">
    <location>
        <begin position="30"/>
        <end position="41"/>
    </location>
</feature>
<dbReference type="Pfam" id="PF03492">
    <property type="entry name" value="Methyltransf_7"/>
    <property type="match status" value="1"/>
</dbReference>
<dbReference type="InterPro" id="IPR005299">
    <property type="entry name" value="MeTrfase_7"/>
</dbReference>
<dbReference type="OrthoDB" id="1523883at2759"/>
<evidence type="ECO:0000256" key="4">
    <source>
        <dbReference type="ARBA" id="ARBA00022842"/>
    </source>
</evidence>
<dbReference type="SUPFAM" id="SSF53335">
    <property type="entry name" value="S-adenosyl-L-methionine-dependent methyltransferases"/>
    <property type="match status" value="1"/>
</dbReference>
<dbReference type="Proteomes" id="UP001141552">
    <property type="component" value="Unassembled WGS sequence"/>
</dbReference>
<accession>A0A9Q0JJC5</accession>
<dbReference type="InterPro" id="IPR042086">
    <property type="entry name" value="MeTrfase_capping"/>
</dbReference>
<dbReference type="InterPro" id="IPR029063">
    <property type="entry name" value="SAM-dependent_MTases_sf"/>
</dbReference>
<gene>
    <name evidence="6" type="ORF">Tsubulata_029696</name>
</gene>
<name>A0A9Q0JJC5_9ROSI</name>
<evidence type="ECO:0000256" key="5">
    <source>
        <dbReference type="SAM" id="MobiDB-lite"/>
    </source>
</evidence>
<keyword evidence="7" id="KW-1185">Reference proteome</keyword>